<dbReference type="PANTHER" id="PTHR24276">
    <property type="entry name" value="POLYSERASE-RELATED"/>
    <property type="match status" value="1"/>
</dbReference>
<feature type="domain" description="Peptidase S1" evidence="7">
    <location>
        <begin position="33"/>
        <end position="268"/>
    </location>
</feature>
<dbReference type="InterPro" id="IPR050430">
    <property type="entry name" value="Peptidase_S1"/>
</dbReference>
<organism evidence="8 9">
    <name type="scientific">Cimex lectularius</name>
    <name type="common">Bed bug</name>
    <name type="synonym">Acanthia lectularia</name>
    <dbReference type="NCBI Taxonomy" id="79782"/>
    <lineage>
        <taxon>Eukaryota</taxon>
        <taxon>Metazoa</taxon>
        <taxon>Ecdysozoa</taxon>
        <taxon>Arthropoda</taxon>
        <taxon>Hexapoda</taxon>
        <taxon>Insecta</taxon>
        <taxon>Pterygota</taxon>
        <taxon>Neoptera</taxon>
        <taxon>Paraneoptera</taxon>
        <taxon>Hemiptera</taxon>
        <taxon>Heteroptera</taxon>
        <taxon>Panheteroptera</taxon>
        <taxon>Cimicomorpha</taxon>
        <taxon>Cimicidae</taxon>
        <taxon>Cimex</taxon>
    </lineage>
</organism>
<reference evidence="8" key="1">
    <citation type="submission" date="2022-01" db="UniProtKB">
        <authorList>
            <consortium name="EnsemblMetazoa"/>
        </authorList>
    </citation>
    <scope>IDENTIFICATION</scope>
</reference>
<dbReference type="InterPro" id="IPR001314">
    <property type="entry name" value="Peptidase_S1A"/>
</dbReference>
<dbReference type="RefSeq" id="XP_014248455.1">
    <property type="nucleotide sequence ID" value="XM_014392969.1"/>
</dbReference>
<dbReference type="PANTHER" id="PTHR24276:SF98">
    <property type="entry name" value="FI18310P1-RELATED"/>
    <property type="match status" value="1"/>
</dbReference>
<name>A0A8I6TE28_CIMLE</name>
<evidence type="ECO:0000256" key="1">
    <source>
        <dbReference type="ARBA" id="ARBA00007664"/>
    </source>
</evidence>
<dbReference type="Pfam" id="PF00089">
    <property type="entry name" value="Trypsin"/>
    <property type="match status" value="1"/>
</dbReference>
<feature type="chain" id="PRO_5035236006" description="Peptidase S1 domain-containing protein" evidence="6">
    <location>
        <begin position="24"/>
        <end position="301"/>
    </location>
</feature>
<feature type="signal peptide" evidence="6">
    <location>
        <begin position="1"/>
        <end position="23"/>
    </location>
</feature>
<keyword evidence="5" id="KW-1015">Disulfide bond</keyword>
<evidence type="ECO:0000256" key="6">
    <source>
        <dbReference type="SAM" id="SignalP"/>
    </source>
</evidence>
<keyword evidence="6" id="KW-0732">Signal</keyword>
<keyword evidence="2" id="KW-0645">Protease</keyword>
<dbReference type="GO" id="GO:0004252">
    <property type="term" value="F:serine-type endopeptidase activity"/>
    <property type="evidence" value="ECO:0007669"/>
    <property type="project" value="InterPro"/>
</dbReference>
<evidence type="ECO:0000256" key="2">
    <source>
        <dbReference type="ARBA" id="ARBA00022670"/>
    </source>
</evidence>
<keyword evidence="9" id="KW-1185">Reference proteome</keyword>
<evidence type="ECO:0000256" key="5">
    <source>
        <dbReference type="ARBA" id="ARBA00023157"/>
    </source>
</evidence>
<evidence type="ECO:0000259" key="7">
    <source>
        <dbReference type="PROSITE" id="PS50240"/>
    </source>
</evidence>
<dbReference type="EnsemblMetazoa" id="XM_014392969.1">
    <property type="protein sequence ID" value="XP_014248455.1"/>
    <property type="gene ID" value="LOC106666076"/>
</dbReference>
<sequence>MTWASVWINFLFGLLLLKKGVLPCFFHKHDVKITGGISTTGDQFPFAIRIIFKARTHCMGGLLTKEWVLTSAFCMNDIKLPSDLLVEIKRQNLEEPGGELIEGSLIKRHPNYTSQFSMYDVALIQLKSQATSSDFMKLEDVAWPSTDRYKRKCMVAGFGSKAIYETTSSYLKIVELTARHGPYGCRCHTTDENQRVICSNEKATGTCSEDEGAPLLCNNKVVGIAHQMYEVESCNPLRKENLQNTCNVSVSSFIYICPLLNWIKDIVQDASIPTKPDTCKGNRNIFLSIFLWGVILIRFSL</sequence>
<dbReference type="KEGG" id="clec:106666076"/>
<dbReference type="AlphaFoldDB" id="A0A8I6TE28"/>
<accession>A0A8I6TE28</accession>
<dbReference type="Gene3D" id="2.40.10.10">
    <property type="entry name" value="Trypsin-like serine proteases"/>
    <property type="match status" value="1"/>
</dbReference>
<dbReference type="PRINTS" id="PR00722">
    <property type="entry name" value="CHYMOTRYPSIN"/>
</dbReference>
<dbReference type="InterPro" id="IPR001254">
    <property type="entry name" value="Trypsin_dom"/>
</dbReference>
<dbReference type="GeneID" id="106666076"/>
<evidence type="ECO:0000313" key="8">
    <source>
        <dbReference type="EnsemblMetazoa" id="XP_014248455.1"/>
    </source>
</evidence>
<dbReference type="PROSITE" id="PS50240">
    <property type="entry name" value="TRYPSIN_DOM"/>
    <property type="match status" value="1"/>
</dbReference>
<dbReference type="SUPFAM" id="SSF50494">
    <property type="entry name" value="Trypsin-like serine proteases"/>
    <property type="match status" value="1"/>
</dbReference>
<dbReference type="GO" id="GO:0006508">
    <property type="term" value="P:proteolysis"/>
    <property type="evidence" value="ECO:0007669"/>
    <property type="project" value="UniProtKB-KW"/>
</dbReference>
<evidence type="ECO:0000313" key="9">
    <source>
        <dbReference type="Proteomes" id="UP000494040"/>
    </source>
</evidence>
<dbReference type="Proteomes" id="UP000494040">
    <property type="component" value="Unassembled WGS sequence"/>
</dbReference>
<keyword evidence="3" id="KW-0378">Hydrolase</keyword>
<evidence type="ECO:0000256" key="4">
    <source>
        <dbReference type="ARBA" id="ARBA00022825"/>
    </source>
</evidence>
<dbReference type="InterPro" id="IPR009003">
    <property type="entry name" value="Peptidase_S1_PA"/>
</dbReference>
<evidence type="ECO:0000256" key="3">
    <source>
        <dbReference type="ARBA" id="ARBA00022801"/>
    </source>
</evidence>
<dbReference type="OrthoDB" id="6585237at2759"/>
<dbReference type="SMART" id="SM00020">
    <property type="entry name" value="Tryp_SPc"/>
    <property type="match status" value="1"/>
</dbReference>
<comment type="similarity">
    <text evidence="1">Belongs to the peptidase S1 family.</text>
</comment>
<protein>
    <recommendedName>
        <fullName evidence="7">Peptidase S1 domain-containing protein</fullName>
    </recommendedName>
</protein>
<proteinExistence type="inferred from homology"/>
<dbReference type="InterPro" id="IPR043504">
    <property type="entry name" value="Peptidase_S1_PA_chymotrypsin"/>
</dbReference>
<keyword evidence="4" id="KW-0720">Serine protease</keyword>